<gene>
    <name evidence="1" type="ORF">HUK68_07400</name>
</gene>
<evidence type="ECO:0000313" key="1">
    <source>
        <dbReference type="EMBL" id="QKV52736.1"/>
    </source>
</evidence>
<dbReference type="KEGG" id="aant:HUK68_07400"/>
<dbReference type="Proteomes" id="UP000509579">
    <property type="component" value="Chromosome"/>
</dbReference>
<dbReference type="EMBL" id="CP054840">
    <property type="protein sequence ID" value="QKV52736.1"/>
    <property type="molecule type" value="Genomic_DNA"/>
</dbReference>
<sequence>MSSQAPCVASATAQKPPAHADALRALKNRLHARFPEGRSSHLTEAIAAGLGFASHAALRARLGSLPSNRLPPFNAMHFLGRLAALGYEPLGSFRRPVAAPMEKPDAAFADLQAALRVLGMARTKNSTSGNVEWGRYLHGRCAHAFGEAHDLGKPAERCAGNARRRWHSGADHSACLPGWGALLQGRFLRFGPGSSQLHFLRSLPLADGGHVHYTSAVVDTPAGVQNREELLAAAAMRAGVLGWTSTRLPQWNWRTADDGTLVLYRPNISHSERLHQWEGSFQRWLLENQRYLLKGASAARRQVIKELIACPHLPLQVRSFEDFHGAYLSEQKPFFLLRRPDHFDDNCHYLLAMWRG</sequence>
<reference evidence="1 2" key="1">
    <citation type="submission" date="2020-06" db="EMBL/GenBank/DDBJ databases">
        <title>Acidovorax antarctica sp. nov., isolated from Corinth ice sheet soil, Antarctic Fields Peninsula.</title>
        <authorList>
            <person name="Xu Q."/>
            <person name="Peng F."/>
        </authorList>
    </citation>
    <scope>NUCLEOTIDE SEQUENCE [LARGE SCALE GENOMIC DNA]</scope>
    <source>
        <strain evidence="1 2">16-35-5</strain>
    </source>
</reference>
<proteinExistence type="predicted"/>
<keyword evidence="2" id="KW-1185">Reference proteome</keyword>
<name>A0A6N1X4C3_9BURK</name>
<protein>
    <submittedName>
        <fullName evidence="1">Uncharacterized protein</fullName>
    </submittedName>
</protein>
<dbReference type="RefSeq" id="WP_175503613.1">
    <property type="nucleotide sequence ID" value="NZ_CAURQT010000007.1"/>
</dbReference>
<dbReference type="AlphaFoldDB" id="A0A6N1X4C3"/>
<evidence type="ECO:0000313" key="2">
    <source>
        <dbReference type="Proteomes" id="UP000509579"/>
    </source>
</evidence>
<organism evidence="1 2">
    <name type="scientific">Comamonas antarctica</name>
    <dbReference type="NCBI Taxonomy" id="2743470"/>
    <lineage>
        <taxon>Bacteria</taxon>
        <taxon>Pseudomonadati</taxon>
        <taxon>Pseudomonadota</taxon>
        <taxon>Betaproteobacteria</taxon>
        <taxon>Burkholderiales</taxon>
        <taxon>Comamonadaceae</taxon>
        <taxon>Comamonas</taxon>
    </lineage>
</organism>
<accession>A0A6N1X4C3</accession>